<sequence length="293" mass="33678">MISGWPGDTSESVMKRCLQDNHLPYGGIMVNFRHSVAPYCVLAFKSNKAATNIVHEWIQNASTDGLTPIYHHINESRPLENPTPIPLFVRFATPKEFNIKRTVKSMIDAIKRSSDCVKVSNVAWNVTEQEILDIVSAYGKIVNIQMVPRKDFFCGYALITYEKENDARNTILHVNGIKLKGYTLQASFHVRQSRDDKKSIRQLYSLKQQELAESRRKEFTLIFACVLLCFFVNGIKQRTQNSKKKSEKQQKKSQKEKIATKVIYLYHKCLILCYVIFSAELSVDLNKSSKNNF</sequence>
<evidence type="ECO:0000256" key="3">
    <source>
        <dbReference type="SAM" id="Phobius"/>
    </source>
</evidence>
<dbReference type="Gene3D" id="3.30.70.330">
    <property type="match status" value="1"/>
</dbReference>
<dbReference type="GO" id="GO:0003723">
    <property type="term" value="F:RNA binding"/>
    <property type="evidence" value="ECO:0007669"/>
    <property type="project" value="UniProtKB-UniRule"/>
</dbReference>
<keyword evidence="3" id="KW-1133">Transmembrane helix</keyword>
<name>X6NNB2_RETFI</name>
<accession>X6NNB2</accession>
<keyword evidence="3" id="KW-0472">Membrane</keyword>
<feature type="domain" description="RRM" evidence="4">
    <location>
        <begin position="115"/>
        <end position="191"/>
    </location>
</feature>
<dbReference type="InterPro" id="IPR000504">
    <property type="entry name" value="RRM_dom"/>
</dbReference>
<dbReference type="CDD" id="cd00590">
    <property type="entry name" value="RRM_SF"/>
    <property type="match status" value="1"/>
</dbReference>
<comment type="caution">
    <text evidence="5">The sequence shown here is derived from an EMBL/GenBank/DDBJ whole genome shotgun (WGS) entry which is preliminary data.</text>
</comment>
<gene>
    <name evidence="5" type="ORF">RFI_09357</name>
</gene>
<dbReference type="GO" id="GO:0005654">
    <property type="term" value="C:nucleoplasm"/>
    <property type="evidence" value="ECO:0007669"/>
    <property type="project" value="TreeGrafter"/>
</dbReference>
<dbReference type="GO" id="GO:0061574">
    <property type="term" value="C:ASAP complex"/>
    <property type="evidence" value="ECO:0007669"/>
    <property type="project" value="TreeGrafter"/>
</dbReference>
<evidence type="ECO:0000256" key="1">
    <source>
        <dbReference type="ARBA" id="ARBA00022884"/>
    </source>
</evidence>
<dbReference type="GO" id="GO:0005737">
    <property type="term" value="C:cytoplasm"/>
    <property type="evidence" value="ECO:0007669"/>
    <property type="project" value="TreeGrafter"/>
</dbReference>
<protein>
    <recommendedName>
        <fullName evidence="4">RRM domain-containing protein</fullName>
    </recommendedName>
</protein>
<dbReference type="SMART" id="SM00360">
    <property type="entry name" value="RRM"/>
    <property type="match status" value="1"/>
</dbReference>
<dbReference type="Proteomes" id="UP000023152">
    <property type="component" value="Unassembled WGS sequence"/>
</dbReference>
<dbReference type="InterPro" id="IPR035979">
    <property type="entry name" value="RBD_domain_sf"/>
</dbReference>
<dbReference type="PANTHER" id="PTHR15481:SF0">
    <property type="entry name" value="LD23870P-RELATED"/>
    <property type="match status" value="1"/>
</dbReference>
<evidence type="ECO:0000256" key="2">
    <source>
        <dbReference type="PROSITE-ProRule" id="PRU00176"/>
    </source>
</evidence>
<dbReference type="AlphaFoldDB" id="X6NNB2"/>
<dbReference type="InterPro" id="IPR012677">
    <property type="entry name" value="Nucleotide-bd_a/b_plait_sf"/>
</dbReference>
<keyword evidence="3" id="KW-0812">Transmembrane</keyword>
<feature type="transmembrane region" description="Helical" evidence="3">
    <location>
        <begin position="258"/>
        <end position="277"/>
    </location>
</feature>
<dbReference type="Pfam" id="PF00076">
    <property type="entry name" value="RRM_1"/>
    <property type="match status" value="1"/>
</dbReference>
<dbReference type="OrthoDB" id="267048at2759"/>
<dbReference type="GO" id="GO:0000398">
    <property type="term" value="P:mRNA splicing, via spliceosome"/>
    <property type="evidence" value="ECO:0007669"/>
    <property type="project" value="TreeGrafter"/>
</dbReference>
<evidence type="ECO:0000313" key="6">
    <source>
        <dbReference type="Proteomes" id="UP000023152"/>
    </source>
</evidence>
<dbReference type="EMBL" id="ASPP01007054">
    <property type="protein sequence ID" value="ETO27775.1"/>
    <property type="molecule type" value="Genomic_DNA"/>
</dbReference>
<feature type="transmembrane region" description="Helical" evidence="3">
    <location>
        <begin position="219"/>
        <end position="237"/>
    </location>
</feature>
<reference evidence="5 6" key="1">
    <citation type="journal article" date="2013" name="Curr. Biol.">
        <title>The Genome of the Foraminiferan Reticulomyxa filosa.</title>
        <authorList>
            <person name="Glockner G."/>
            <person name="Hulsmann N."/>
            <person name="Schleicher M."/>
            <person name="Noegel A.A."/>
            <person name="Eichinger L."/>
            <person name="Gallinger C."/>
            <person name="Pawlowski J."/>
            <person name="Sierra R."/>
            <person name="Euteneuer U."/>
            <person name="Pillet L."/>
            <person name="Moustafa A."/>
            <person name="Platzer M."/>
            <person name="Groth M."/>
            <person name="Szafranski K."/>
            <person name="Schliwa M."/>
        </authorList>
    </citation>
    <scope>NUCLEOTIDE SEQUENCE [LARGE SCALE GENOMIC DNA]</scope>
</reference>
<dbReference type="SUPFAM" id="SSF54928">
    <property type="entry name" value="RNA-binding domain, RBD"/>
    <property type="match status" value="1"/>
</dbReference>
<organism evidence="5 6">
    <name type="scientific">Reticulomyxa filosa</name>
    <dbReference type="NCBI Taxonomy" id="46433"/>
    <lineage>
        <taxon>Eukaryota</taxon>
        <taxon>Sar</taxon>
        <taxon>Rhizaria</taxon>
        <taxon>Retaria</taxon>
        <taxon>Foraminifera</taxon>
        <taxon>Monothalamids</taxon>
        <taxon>Reticulomyxidae</taxon>
        <taxon>Reticulomyxa</taxon>
    </lineage>
</organism>
<evidence type="ECO:0000313" key="5">
    <source>
        <dbReference type="EMBL" id="ETO27775.1"/>
    </source>
</evidence>
<dbReference type="PROSITE" id="PS50102">
    <property type="entry name" value="RRM"/>
    <property type="match status" value="1"/>
</dbReference>
<keyword evidence="1 2" id="KW-0694">RNA-binding</keyword>
<keyword evidence="6" id="KW-1185">Reference proteome</keyword>
<dbReference type="PANTHER" id="PTHR15481">
    <property type="entry name" value="RIBONUCLEIC ACID BINDING PROTEIN S1"/>
    <property type="match status" value="1"/>
</dbReference>
<evidence type="ECO:0000259" key="4">
    <source>
        <dbReference type="PROSITE" id="PS50102"/>
    </source>
</evidence>
<proteinExistence type="predicted"/>